<dbReference type="InterPro" id="IPR003325">
    <property type="entry name" value="TerD"/>
</dbReference>
<dbReference type="InterPro" id="IPR002048">
    <property type="entry name" value="EF_hand_dom"/>
</dbReference>
<feature type="domain" description="EF-hand" evidence="5">
    <location>
        <begin position="1766"/>
        <end position="1801"/>
    </location>
</feature>
<evidence type="ECO:0000256" key="2">
    <source>
        <dbReference type="ARBA" id="ARBA00022837"/>
    </source>
</evidence>
<dbReference type="Gene3D" id="2.60.60.30">
    <property type="entry name" value="sav2460 like domains"/>
    <property type="match status" value="1"/>
</dbReference>
<feature type="domain" description="EF-hand" evidence="5">
    <location>
        <begin position="309"/>
        <end position="344"/>
    </location>
</feature>
<dbReference type="PROSITE" id="PS50082">
    <property type="entry name" value="WD_REPEATS_2"/>
    <property type="match status" value="1"/>
</dbReference>
<feature type="region of interest" description="Disordered" evidence="4">
    <location>
        <begin position="1603"/>
        <end position="1653"/>
    </location>
</feature>
<keyword evidence="1" id="KW-0677">Repeat</keyword>
<keyword evidence="3" id="KW-0853">WD repeat</keyword>
<feature type="repeat" description="WD" evidence="3">
    <location>
        <begin position="521"/>
        <end position="562"/>
    </location>
</feature>
<organism evidence="6 7">
    <name type="scientific">Triparma columacea</name>
    <dbReference type="NCBI Taxonomy" id="722753"/>
    <lineage>
        <taxon>Eukaryota</taxon>
        <taxon>Sar</taxon>
        <taxon>Stramenopiles</taxon>
        <taxon>Ochrophyta</taxon>
        <taxon>Bolidophyceae</taxon>
        <taxon>Parmales</taxon>
        <taxon>Triparmaceae</taxon>
        <taxon>Triparma</taxon>
    </lineage>
</organism>
<proteinExistence type="predicted"/>
<dbReference type="Pfam" id="PF13499">
    <property type="entry name" value="EF-hand_7"/>
    <property type="match status" value="1"/>
</dbReference>
<dbReference type="PANTHER" id="PTHR44324">
    <property type="entry name" value="WD40 REPEAT DOMAIN 95"/>
    <property type="match status" value="1"/>
</dbReference>
<dbReference type="OrthoDB" id="189968at2759"/>
<feature type="compositionally biased region" description="Low complexity" evidence="4">
    <location>
        <begin position="1617"/>
        <end position="1632"/>
    </location>
</feature>
<feature type="compositionally biased region" description="Basic and acidic residues" evidence="4">
    <location>
        <begin position="1473"/>
        <end position="1484"/>
    </location>
</feature>
<evidence type="ECO:0000259" key="5">
    <source>
        <dbReference type="PROSITE" id="PS50222"/>
    </source>
</evidence>
<feature type="region of interest" description="Disordered" evidence="4">
    <location>
        <begin position="1"/>
        <end position="38"/>
    </location>
</feature>
<dbReference type="InterPro" id="IPR001680">
    <property type="entry name" value="WD40_rpt"/>
</dbReference>
<sequence length="1843" mass="207890">MSSANTPRQSPRTGSTQGKSKQQVGRVKSLPRVAHDDLEPGTNLDLDYNIESLQAVLSWKSRNTKMGCDLDITGITYDLKGRFLEIIGFDSPVSNDASIALSGDSDGLNGADEEVLSIDLSSISPKVRAVIVLATSLSSNFTEVSQLRSFVRKITYMKDSMASRPGIPKFKTHKATENKLLFNVGMQPSSLDSYNCLVLYKVFRDPTDHHQWKTNIVMKELMTRTKNEIMDKLEFSLGDIFPQKLPENQRLLPDVQSVCTSLSSHALPHLKKYFTMDPEGLPIDAFVKVLFKQLLKTFPRLAEPKEAAHTVAILEEFFEQIDINGDTMVDWDEFTSFNIENGMSATKQADHTNLDVYTVSIVPDPNQENHDLGPLNPIVRMLHIPETKKVLTIQKDSDVINAYSNKGHFVHSLHVGDKTDITQKQNLTVHDLVHIPSKNIIAIACSDNTIYLYEEELTAGGIHRRYSLKDTIFQHVLQCKAQIRLAWDAGSEVLYSTGQNDRIYPWDIDSCRCKRDPNREDDGHSDMIMDMVIIKDKNFLATCSMDKTIQLWGLENFTRKKTLKGHSHGVRKLAYCDSVLVSVGFEYDAVVWDIVSKEKLFTLHGHKRPIVDVTLLPSTIDKPTLAVTLDETGEFRIWDVAISLTTEQTSLQTWHGFSSTDGQQVEYNCILAPLCKEIMVDQYSNILAGCSRFDHFIPVRNRKEFLAPNCLLYNSASFNFVAVIGSSIHLWDATDGSYIRSFADFSDDDIFSATTDYPRQRRVFVGDDRGKVSLLNYITGTALNHTDVHDGEVTSVVFCEANSMVITAGHDKRFCVLHDLDGELPMLRSVENAHKGQISTLAYSHKLSIIVTGGHGDSFGDFKVWDFQRFSLKCIGGSTDKDVSQICIIEEYALIVVCGGSGVCHLWQYHFKGEDARLECLCRLGDLRLNVGHITGIDRIKPEGESPGHLVFTDDRGSVSLFEVEEIFQKVRESRPEVVLEKIDEAHFPCKEPDYMPELKIHRDVKGYLGMSAIVPNDETLLQVDVKQRWIAHPGHSIIKSLCIQNPPTVLTSSDDGFMCVWGVEGQLLGEMRLPNVGEGKQYRRKQFHLPVSEIDWNFPQERHDVSERHVKKAEELLTVKKRRPTRRTTYVRSVKPTAEEKKEEEGMHKAKNLWNKLSKTVKAPRLKNTLIKAFGTNFTVKHGVNKSPSRNGKKSSISGDFNNDLTLDRRTILNQIKNSGAKSEISGARTATGGGRMGTTTDGFKVSDFGDFFEEQSPFEQIKKTGKVPDVADAFTVRSVHLGVLDGVYDFEQMKQLTKIGKYQERREAYARAYPVVIPSQLEKMAELRMQEPELELTLPEFAKGSVLLDDPGKTKGVSGPSGLPDLSHLAERRPKTTGGVREGGSAGRQNWRGYKNLVGEFERSTKNLRKAPITPAGISSSNRRKMEKYYPPGTAPPRAQLQGRKEIMMEMNTGLADKLEDDMSDSDDELEGHIESPKDTGGRRRFSSNMTDDASPKIHLHKVHRKTLDSSRDFGLNSQHMSKYQHQMEDADHEKDLDLSKGTHMDVVKHKFMEKKKREHEKGHLTILTEADEIKRRFSSVMSQKAQVDNAVMKHMAVLTENGEEEEKRVRGRKSSSGMMKRSSSVSSMGGELGSPKGKKKNKKKKYPEKWSELRPGSFGPNYTLDEVKHFYGCFSWVDKDYSGAIDVDEWQDFLHSMDQEMTPTESRRLFMHIDANHNGLISMDEICKVVFNKATPEQQKIMVHVMEHTTKMKKDIQGHKTDFTRADLRQLFMLYDENNERRLKVSQLTSAFMVLGIKQDALASIFSGSGIDPISGDMDAEEFVDCFYGYLKGKVIKKVA</sequence>
<dbReference type="SMART" id="SM00320">
    <property type="entry name" value="WD40"/>
    <property type="match status" value="8"/>
</dbReference>
<accession>A0A9W7GKC4</accession>
<dbReference type="SMART" id="SM00054">
    <property type="entry name" value="EFh"/>
    <property type="match status" value="4"/>
</dbReference>
<dbReference type="InterPro" id="IPR018247">
    <property type="entry name" value="EF_Hand_1_Ca_BS"/>
</dbReference>
<dbReference type="InterPro" id="IPR051242">
    <property type="entry name" value="WD-EF-hand_domain"/>
</dbReference>
<dbReference type="InterPro" id="IPR036322">
    <property type="entry name" value="WD40_repeat_dom_sf"/>
</dbReference>
<feature type="domain" description="EF-hand" evidence="5">
    <location>
        <begin position="1668"/>
        <end position="1703"/>
    </location>
</feature>
<feature type="compositionally biased region" description="Polar residues" evidence="4">
    <location>
        <begin position="1"/>
        <end position="23"/>
    </location>
</feature>
<feature type="compositionally biased region" description="Basic residues" evidence="4">
    <location>
        <begin position="1639"/>
        <end position="1649"/>
    </location>
</feature>
<dbReference type="Gene3D" id="2.130.10.10">
    <property type="entry name" value="YVTN repeat-like/Quinoprotein amine dehydrogenase"/>
    <property type="match status" value="2"/>
</dbReference>
<keyword evidence="7" id="KW-1185">Reference proteome</keyword>
<dbReference type="InterPro" id="IPR015943">
    <property type="entry name" value="WD40/YVTN_repeat-like_dom_sf"/>
</dbReference>
<dbReference type="Pfam" id="PF02342">
    <property type="entry name" value="TerD"/>
    <property type="match status" value="1"/>
</dbReference>
<dbReference type="PROSITE" id="PS00018">
    <property type="entry name" value="EF_HAND_1"/>
    <property type="match status" value="1"/>
</dbReference>
<dbReference type="GO" id="GO:0005509">
    <property type="term" value="F:calcium ion binding"/>
    <property type="evidence" value="ECO:0007669"/>
    <property type="project" value="InterPro"/>
</dbReference>
<dbReference type="SUPFAM" id="SSF47473">
    <property type="entry name" value="EF-hand"/>
    <property type="match status" value="1"/>
</dbReference>
<dbReference type="CDD" id="cd00051">
    <property type="entry name" value="EFh"/>
    <property type="match status" value="1"/>
</dbReference>
<dbReference type="PROSITE" id="PS50294">
    <property type="entry name" value="WD_REPEATS_REGION"/>
    <property type="match status" value="1"/>
</dbReference>
<dbReference type="EMBL" id="BRYA01000294">
    <property type="protein sequence ID" value="GMI46341.1"/>
    <property type="molecule type" value="Genomic_DNA"/>
</dbReference>
<dbReference type="InterPro" id="IPR011992">
    <property type="entry name" value="EF-hand-dom_pair"/>
</dbReference>
<dbReference type="Proteomes" id="UP001165065">
    <property type="component" value="Unassembled WGS sequence"/>
</dbReference>
<keyword evidence="2" id="KW-0106">Calcium</keyword>
<dbReference type="PROSITE" id="PS50222">
    <property type="entry name" value="EF_HAND_2"/>
    <property type="match status" value="4"/>
</dbReference>
<dbReference type="Gene3D" id="1.10.238.10">
    <property type="entry name" value="EF-hand"/>
    <property type="match status" value="1"/>
</dbReference>
<evidence type="ECO:0000256" key="4">
    <source>
        <dbReference type="SAM" id="MobiDB-lite"/>
    </source>
</evidence>
<feature type="compositionally biased region" description="Acidic residues" evidence="4">
    <location>
        <begin position="1461"/>
        <end position="1472"/>
    </location>
</feature>
<feature type="region of interest" description="Disordered" evidence="4">
    <location>
        <begin position="1352"/>
        <end position="1390"/>
    </location>
</feature>
<dbReference type="SUPFAM" id="SSF50978">
    <property type="entry name" value="WD40 repeat-like"/>
    <property type="match status" value="3"/>
</dbReference>
<dbReference type="PANTHER" id="PTHR44324:SF4">
    <property type="entry name" value="WD40 REPEAT DOMAIN 95"/>
    <property type="match status" value="1"/>
</dbReference>
<evidence type="ECO:0000313" key="7">
    <source>
        <dbReference type="Proteomes" id="UP001165065"/>
    </source>
</evidence>
<reference evidence="7" key="1">
    <citation type="journal article" date="2023" name="Commun. Biol.">
        <title>Genome analysis of Parmales, the sister group of diatoms, reveals the evolutionary specialization of diatoms from phago-mixotrophs to photoautotrophs.</title>
        <authorList>
            <person name="Ban H."/>
            <person name="Sato S."/>
            <person name="Yoshikawa S."/>
            <person name="Yamada K."/>
            <person name="Nakamura Y."/>
            <person name="Ichinomiya M."/>
            <person name="Sato N."/>
            <person name="Blanc-Mathieu R."/>
            <person name="Endo H."/>
            <person name="Kuwata A."/>
            <person name="Ogata H."/>
        </authorList>
    </citation>
    <scope>NUCLEOTIDE SEQUENCE [LARGE SCALE GENOMIC DNA]</scope>
</reference>
<protein>
    <recommendedName>
        <fullName evidence="5">EF-hand domain-containing protein</fullName>
    </recommendedName>
</protein>
<gene>
    <name evidence="6" type="ORF">TrCOL_g3366</name>
</gene>
<name>A0A9W7GKC4_9STRA</name>
<dbReference type="Pfam" id="PF00400">
    <property type="entry name" value="WD40"/>
    <property type="match status" value="1"/>
</dbReference>
<feature type="domain" description="EF-hand" evidence="5">
    <location>
        <begin position="1704"/>
        <end position="1739"/>
    </location>
</feature>
<comment type="caution">
    <text evidence="6">The sequence shown here is derived from an EMBL/GenBank/DDBJ whole genome shotgun (WGS) entry which is preliminary data.</text>
</comment>
<feature type="region of interest" description="Disordered" evidence="4">
    <location>
        <begin position="1219"/>
        <end position="1240"/>
    </location>
</feature>
<evidence type="ECO:0000313" key="6">
    <source>
        <dbReference type="EMBL" id="GMI46341.1"/>
    </source>
</evidence>
<evidence type="ECO:0000256" key="3">
    <source>
        <dbReference type="PROSITE-ProRule" id="PRU00221"/>
    </source>
</evidence>
<feature type="region of interest" description="Disordered" evidence="4">
    <location>
        <begin position="1461"/>
        <end position="1497"/>
    </location>
</feature>
<evidence type="ECO:0000256" key="1">
    <source>
        <dbReference type="ARBA" id="ARBA00022737"/>
    </source>
</evidence>